<dbReference type="CDD" id="cd03257">
    <property type="entry name" value="ABC_NikE_OppD_transporters"/>
    <property type="match status" value="1"/>
</dbReference>
<dbReference type="PANTHER" id="PTHR43776:SF7">
    <property type="entry name" value="D,D-DIPEPTIDE TRANSPORT ATP-BINDING PROTEIN DDPF-RELATED"/>
    <property type="match status" value="1"/>
</dbReference>
<dbReference type="Gene3D" id="3.40.50.300">
    <property type="entry name" value="P-loop containing nucleotide triphosphate hydrolases"/>
    <property type="match status" value="1"/>
</dbReference>
<evidence type="ECO:0000259" key="5">
    <source>
        <dbReference type="PROSITE" id="PS50893"/>
    </source>
</evidence>
<evidence type="ECO:0000256" key="3">
    <source>
        <dbReference type="ARBA" id="ARBA00022741"/>
    </source>
</evidence>
<dbReference type="SMART" id="SM00382">
    <property type="entry name" value="AAA"/>
    <property type="match status" value="1"/>
</dbReference>
<dbReference type="GO" id="GO:0016887">
    <property type="term" value="F:ATP hydrolysis activity"/>
    <property type="evidence" value="ECO:0007669"/>
    <property type="project" value="InterPro"/>
</dbReference>
<name>A0A3R9PNV2_9CREN</name>
<gene>
    <name evidence="6" type="ORF">D6D85_01075</name>
</gene>
<evidence type="ECO:0000256" key="2">
    <source>
        <dbReference type="ARBA" id="ARBA00022448"/>
    </source>
</evidence>
<organism evidence="6 7">
    <name type="scientific">Candidatus Methanodesulfokora washburnensis</name>
    <dbReference type="NCBI Taxonomy" id="2478471"/>
    <lineage>
        <taxon>Archaea</taxon>
        <taxon>Thermoproteota</taxon>
        <taxon>Candidatus Korarchaeia</taxon>
        <taxon>Candidatus Korarchaeia incertae sedis</taxon>
        <taxon>Candidatus Methanodesulfokora</taxon>
    </lineage>
</organism>
<comment type="similarity">
    <text evidence="1">Belongs to the ABC transporter superfamily.</text>
</comment>
<dbReference type="Proteomes" id="UP000277582">
    <property type="component" value="Unassembled WGS sequence"/>
</dbReference>
<dbReference type="RefSeq" id="WP_125670187.1">
    <property type="nucleotide sequence ID" value="NZ_RCOS01000019.1"/>
</dbReference>
<reference evidence="6 7" key="1">
    <citation type="submission" date="2018-10" db="EMBL/GenBank/DDBJ databases">
        <title>Co-occurring genomic capacity for anaerobic methane metabolism and dissimilatory sulfite reduction discovered in the Korarchaeota.</title>
        <authorList>
            <person name="Mckay L.J."/>
            <person name="Dlakic M."/>
            <person name="Fields M.W."/>
            <person name="Delmont T.O."/>
            <person name="Eren A.M."/>
            <person name="Jay Z.J."/>
            <person name="Klingelsmith K.B."/>
            <person name="Rusch D.B."/>
            <person name="Inskeep W.P."/>
        </authorList>
    </citation>
    <scope>NUCLEOTIDE SEQUENCE [LARGE SCALE GENOMIC DNA]</scope>
    <source>
        <strain evidence="6 7">MDKW</strain>
    </source>
</reference>
<evidence type="ECO:0000256" key="1">
    <source>
        <dbReference type="ARBA" id="ARBA00005417"/>
    </source>
</evidence>
<evidence type="ECO:0000313" key="6">
    <source>
        <dbReference type="EMBL" id="RSN78383.1"/>
    </source>
</evidence>
<dbReference type="FunFam" id="3.40.50.300:FF:000016">
    <property type="entry name" value="Oligopeptide ABC transporter ATP-binding component"/>
    <property type="match status" value="1"/>
</dbReference>
<dbReference type="InterPro" id="IPR003439">
    <property type="entry name" value="ABC_transporter-like_ATP-bd"/>
</dbReference>
<dbReference type="Pfam" id="PF08352">
    <property type="entry name" value="oligo_HPY"/>
    <property type="match status" value="1"/>
</dbReference>
<dbReference type="NCBIfam" id="TIGR01727">
    <property type="entry name" value="oligo_HPY"/>
    <property type="match status" value="1"/>
</dbReference>
<dbReference type="OrthoDB" id="18209at2157"/>
<proteinExistence type="inferred from homology"/>
<accession>A0A3R9PNV2</accession>
<dbReference type="AlphaFoldDB" id="A0A3R9PNV2"/>
<keyword evidence="7" id="KW-1185">Reference proteome</keyword>
<feature type="domain" description="ABC transporter" evidence="5">
    <location>
        <begin position="4"/>
        <end position="253"/>
    </location>
</feature>
<keyword evidence="2" id="KW-0813">Transport</keyword>
<dbReference type="GO" id="GO:0015833">
    <property type="term" value="P:peptide transport"/>
    <property type="evidence" value="ECO:0007669"/>
    <property type="project" value="InterPro"/>
</dbReference>
<sequence length="319" mass="36269">MEVLRVENLAKHFPILGGVLQRTVGYVYAVNDVSFKVEEGETHGLVGESGSGKTTVGRMIVRLIDPTSGKIIFDGEDVTKIKGNKLKEYRRKVQMVFQDPYASMNPRMTVKDMLFEVMKIHGISRGSEYERAVELMERVGMSEEHLYRYPHELSGGQRQRVVIARALSVNPKFIVLDEPTASLDVSVQAQVLDLLKELQDKYRYSYLLITHNLSIIKYISRRTTVIYRGCWVETAETQDLFSDMQHPYTQALISAVPIPDPTVKRNKIILKGEPPNPVEPVKGCPFSDRCPYVMDICREKVPPTTDVGKGHLVRCWLKK</sequence>
<dbReference type="EMBL" id="RCOS01000019">
    <property type="protein sequence ID" value="RSN78383.1"/>
    <property type="molecule type" value="Genomic_DNA"/>
</dbReference>
<keyword evidence="4 6" id="KW-0067">ATP-binding</keyword>
<protein>
    <submittedName>
        <fullName evidence="6">ABC transporter ATP-binding protein</fullName>
    </submittedName>
</protein>
<dbReference type="InterPro" id="IPR003593">
    <property type="entry name" value="AAA+_ATPase"/>
</dbReference>
<dbReference type="InterPro" id="IPR017871">
    <property type="entry name" value="ABC_transporter-like_CS"/>
</dbReference>
<evidence type="ECO:0000313" key="7">
    <source>
        <dbReference type="Proteomes" id="UP000277582"/>
    </source>
</evidence>
<dbReference type="PANTHER" id="PTHR43776">
    <property type="entry name" value="TRANSPORT ATP-BINDING PROTEIN"/>
    <property type="match status" value="1"/>
</dbReference>
<keyword evidence="3" id="KW-0547">Nucleotide-binding</keyword>
<dbReference type="InterPro" id="IPR050319">
    <property type="entry name" value="ABC_transp_ATP-bind"/>
</dbReference>
<dbReference type="PROSITE" id="PS00211">
    <property type="entry name" value="ABC_TRANSPORTER_1"/>
    <property type="match status" value="1"/>
</dbReference>
<dbReference type="PROSITE" id="PS50893">
    <property type="entry name" value="ABC_TRANSPORTER_2"/>
    <property type="match status" value="1"/>
</dbReference>
<comment type="caution">
    <text evidence="6">The sequence shown here is derived from an EMBL/GenBank/DDBJ whole genome shotgun (WGS) entry which is preliminary data.</text>
</comment>
<dbReference type="GO" id="GO:0005524">
    <property type="term" value="F:ATP binding"/>
    <property type="evidence" value="ECO:0007669"/>
    <property type="project" value="UniProtKB-KW"/>
</dbReference>
<dbReference type="Pfam" id="PF00005">
    <property type="entry name" value="ABC_tran"/>
    <property type="match status" value="1"/>
</dbReference>
<dbReference type="SUPFAM" id="SSF52540">
    <property type="entry name" value="P-loop containing nucleoside triphosphate hydrolases"/>
    <property type="match status" value="1"/>
</dbReference>
<dbReference type="InterPro" id="IPR027417">
    <property type="entry name" value="P-loop_NTPase"/>
</dbReference>
<dbReference type="GO" id="GO:0055085">
    <property type="term" value="P:transmembrane transport"/>
    <property type="evidence" value="ECO:0007669"/>
    <property type="project" value="UniProtKB-ARBA"/>
</dbReference>
<evidence type="ECO:0000256" key="4">
    <source>
        <dbReference type="ARBA" id="ARBA00022840"/>
    </source>
</evidence>
<dbReference type="InterPro" id="IPR013563">
    <property type="entry name" value="Oligopep_ABC_C"/>
</dbReference>